<dbReference type="GO" id="GO:0009288">
    <property type="term" value="C:bacterial-type flagellum"/>
    <property type="evidence" value="ECO:0007669"/>
    <property type="project" value="UniProtKB-SubCell"/>
</dbReference>
<keyword evidence="8" id="KW-0282">Flagellum</keyword>
<evidence type="ECO:0000256" key="1">
    <source>
        <dbReference type="ARBA" id="ARBA00005709"/>
    </source>
</evidence>
<evidence type="ECO:0000256" key="2">
    <source>
        <dbReference type="ARBA" id="ARBA00022525"/>
    </source>
</evidence>
<comment type="caution">
    <text evidence="8">The sequence shown here is derived from an EMBL/GenBank/DDBJ whole genome shotgun (WGS) entry which is preliminary data.</text>
</comment>
<keyword evidence="3 4" id="KW-0975">Bacterial flagellum</keyword>
<dbReference type="GO" id="GO:0005576">
    <property type="term" value="C:extracellular region"/>
    <property type="evidence" value="ECO:0007669"/>
    <property type="project" value="UniProtKB-SubCell"/>
</dbReference>
<evidence type="ECO:0000259" key="6">
    <source>
        <dbReference type="Pfam" id="PF00669"/>
    </source>
</evidence>
<evidence type="ECO:0000259" key="7">
    <source>
        <dbReference type="Pfam" id="PF00700"/>
    </source>
</evidence>
<dbReference type="PANTHER" id="PTHR42792:SF2">
    <property type="entry name" value="FLAGELLIN"/>
    <property type="match status" value="1"/>
</dbReference>
<keyword evidence="8" id="KW-0966">Cell projection</keyword>
<dbReference type="PRINTS" id="PR00207">
    <property type="entry name" value="FLAGELLIN"/>
</dbReference>
<feature type="domain" description="Flagellin C-terminal" evidence="7">
    <location>
        <begin position="312"/>
        <end position="397"/>
    </location>
</feature>
<dbReference type="STRING" id="659018.ABB34_02750"/>
<dbReference type="GO" id="GO:0005198">
    <property type="term" value="F:structural molecule activity"/>
    <property type="evidence" value="ECO:0007669"/>
    <property type="project" value="UniProtKB-UniRule"/>
</dbReference>
<keyword evidence="2 4" id="KW-0964">Secreted</keyword>
<evidence type="ECO:0000256" key="5">
    <source>
        <dbReference type="SAM" id="Coils"/>
    </source>
</evidence>
<keyword evidence="5" id="KW-0175">Coiled coil</keyword>
<dbReference type="Pfam" id="PF00700">
    <property type="entry name" value="Flagellin_C"/>
    <property type="match status" value="1"/>
</dbReference>
<dbReference type="Gene3D" id="6.10.10.10">
    <property type="entry name" value="Flagellar export chaperone, C-terminal domain"/>
    <property type="match status" value="1"/>
</dbReference>
<comment type="function">
    <text evidence="4">Flagellin is the subunit protein which polymerizes to form the filaments of bacterial flagella.</text>
</comment>
<dbReference type="Proteomes" id="UP000050940">
    <property type="component" value="Unassembled WGS sequence"/>
</dbReference>
<feature type="domain" description="Flagellin N-terminal" evidence="6">
    <location>
        <begin position="5"/>
        <end position="143"/>
    </location>
</feature>
<dbReference type="RefSeq" id="WP_057639710.1">
    <property type="nucleotide sequence ID" value="NZ_LDJP01000012.1"/>
</dbReference>
<dbReference type="InterPro" id="IPR001492">
    <property type="entry name" value="Flagellin"/>
</dbReference>
<dbReference type="EMBL" id="LDJP01000012">
    <property type="protein sequence ID" value="KRG87902.1"/>
    <property type="molecule type" value="Genomic_DNA"/>
</dbReference>
<dbReference type="Gene3D" id="1.20.1330.10">
    <property type="entry name" value="f41 fragment of flagellin, N-terminal domain"/>
    <property type="match status" value="1"/>
</dbReference>
<dbReference type="InterPro" id="IPR046358">
    <property type="entry name" value="Flagellin_C"/>
</dbReference>
<accession>A0A0R0ECJ6</accession>
<dbReference type="Pfam" id="PF00669">
    <property type="entry name" value="Flagellin_N"/>
    <property type="match status" value="1"/>
</dbReference>
<dbReference type="NCBIfam" id="NF006467">
    <property type="entry name" value="PRK08869.1-2"/>
    <property type="match status" value="1"/>
</dbReference>
<protein>
    <recommendedName>
        <fullName evidence="4">Flagellin</fullName>
    </recommendedName>
</protein>
<dbReference type="InterPro" id="IPR001029">
    <property type="entry name" value="Flagellin_N"/>
</dbReference>
<comment type="similarity">
    <text evidence="1 4">Belongs to the bacterial flagellin family.</text>
</comment>
<evidence type="ECO:0000313" key="8">
    <source>
        <dbReference type="EMBL" id="KRG87902.1"/>
    </source>
</evidence>
<name>A0A0R0ECJ6_9GAMM</name>
<feature type="coiled-coil region" evidence="5">
    <location>
        <begin position="102"/>
        <end position="129"/>
    </location>
</feature>
<reference evidence="8 9" key="1">
    <citation type="submission" date="2015-05" db="EMBL/GenBank/DDBJ databases">
        <title>Genome sequencing and analysis of members of genus Stenotrophomonas.</title>
        <authorList>
            <person name="Patil P.P."/>
            <person name="Midha S."/>
            <person name="Patil P.B."/>
        </authorList>
    </citation>
    <scope>NUCLEOTIDE SEQUENCE [LARGE SCALE GENOMIC DNA]</scope>
    <source>
        <strain evidence="8 9">JCM 16244</strain>
    </source>
</reference>
<dbReference type="PANTHER" id="PTHR42792">
    <property type="entry name" value="FLAGELLIN"/>
    <property type="match status" value="1"/>
</dbReference>
<evidence type="ECO:0000256" key="4">
    <source>
        <dbReference type="RuleBase" id="RU362073"/>
    </source>
</evidence>
<sequence>MAQVINTNIMSLNAQRNLNTSGTSLATTIQRLSSGMRINSAKDDAAGLAISERFSTQIRGLDVATRNANDGISLAQTAEGAMVEIGNNLQRIRELAVQSSNATNSQSDRDALNAEVNQLLSEIDRVSNQTSFNGTKLLNGDFTGALFQVGADAGQTIGINSIVDSRISELGKAGFADAATGAGVTGASTASGTISGITVNISAGGQAKAIKLNDVKVGDNDSVADIQKKVVQAFNDKLDQTGLHAEIDGSNIKLTSLKAGQDFTSVTGASVTGTNATVDFSSFAAATAAAGADQVHLEDLDISSFQGAQRALEIVDKALTSVNSSRADMGAIQNRFSSTIANLATTSENLSASRSRIRDTDYAKETAELTRTQILQQAGTAMLAQANSATQNVLSLLG</sequence>
<organism evidence="8 9">
    <name type="scientific">Stenotrophomonas daejeonensis</name>
    <dbReference type="NCBI Taxonomy" id="659018"/>
    <lineage>
        <taxon>Bacteria</taxon>
        <taxon>Pseudomonadati</taxon>
        <taxon>Pseudomonadota</taxon>
        <taxon>Gammaproteobacteria</taxon>
        <taxon>Lysobacterales</taxon>
        <taxon>Lysobacteraceae</taxon>
        <taxon>Stenotrophomonas</taxon>
    </lineage>
</organism>
<evidence type="ECO:0000313" key="9">
    <source>
        <dbReference type="Proteomes" id="UP000050940"/>
    </source>
</evidence>
<evidence type="ECO:0000256" key="3">
    <source>
        <dbReference type="ARBA" id="ARBA00023143"/>
    </source>
</evidence>
<comment type="subcellular location">
    <subcellularLocation>
        <location evidence="4">Secreted</location>
    </subcellularLocation>
    <subcellularLocation>
        <location evidence="4">Bacterial flagellum</location>
    </subcellularLocation>
</comment>
<dbReference type="Gene3D" id="3.30.70.2120">
    <property type="match status" value="1"/>
</dbReference>
<dbReference type="AlphaFoldDB" id="A0A0R0ECJ6"/>
<proteinExistence type="inferred from homology"/>
<keyword evidence="9" id="KW-1185">Reference proteome</keyword>
<dbReference type="SUPFAM" id="SSF64518">
    <property type="entry name" value="Phase 1 flagellin"/>
    <property type="match status" value="1"/>
</dbReference>
<dbReference type="PATRIC" id="fig|659018.3.peg.411"/>
<dbReference type="OrthoDB" id="9796789at2"/>
<dbReference type="InterPro" id="IPR042187">
    <property type="entry name" value="Flagellin_C_sub2"/>
</dbReference>
<gene>
    <name evidence="8" type="ORF">ABB34_02750</name>
</gene>
<keyword evidence="8" id="KW-0969">Cilium</keyword>